<gene>
    <name evidence="1" type="ORF">An01g10430</name>
</gene>
<dbReference type="GeneID" id="84590080"/>
<reference evidence="1" key="2">
    <citation type="submission" date="2025-08" db="UniProtKB">
        <authorList>
            <consortium name="RefSeq"/>
        </authorList>
    </citation>
    <scope>IDENTIFICATION</scope>
</reference>
<organism evidence="1">
    <name type="scientific">Aspergillus niger</name>
    <dbReference type="NCBI Taxonomy" id="5061"/>
    <lineage>
        <taxon>Eukaryota</taxon>
        <taxon>Fungi</taxon>
        <taxon>Dikarya</taxon>
        <taxon>Ascomycota</taxon>
        <taxon>Pezizomycotina</taxon>
        <taxon>Eurotiomycetes</taxon>
        <taxon>Eurotiomycetidae</taxon>
        <taxon>Eurotiales</taxon>
        <taxon>Aspergillaceae</taxon>
        <taxon>Aspergillus</taxon>
        <taxon>Aspergillus subgen. Circumdati</taxon>
    </lineage>
</organism>
<dbReference type="AlphaFoldDB" id="A0AAJ8BLB4"/>
<dbReference type="RefSeq" id="XP_059599754.1">
    <property type="nucleotide sequence ID" value="XM_059743602.1"/>
</dbReference>
<proteinExistence type="predicted"/>
<dbReference type="VEuPathDB" id="FungiDB:An01g10430"/>
<accession>A0AAJ8BLB4</accession>
<dbReference type="KEGG" id="ang:An01g10430"/>
<name>A0AAJ8BLB4_ASPNG</name>
<reference evidence="1" key="1">
    <citation type="submission" date="2025-02" db="EMBL/GenBank/DDBJ databases">
        <authorList>
            <consortium name="NCBI Genome Project"/>
        </authorList>
    </citation>
    <scope>NUCLEOTIDE SEQUENCE</scope>
</reference>
<sequence>MKETEISRPLAILVSSAAEIEIPFSCLEND</sequence>
<evidence type="ECO:0000313" key="1">
    <source>
        <dbReference type="RefSeq" id="XP_059599754.1"/>
    </source>
</evidence>
<protein>
    <submittedName>
        <fullName evidence="1">Uncharacterized protein</fullName>
    </submittedName>
</protein>